<evidence type="ECO:0000313" key="5">
    <source>
        <dbReference type="Proteomes" id="UP000054466"/>
    </source>
</evidence>
<keyword evidence="2" id="KW-0863">Zinc-finger</keyword>
<dbReference type="AlphaFoldDB" id="A0A0D1ZZ45"/>
<dbReference type="VEuPathDB" id="FungiDB:PV07_00258"/>
<sequence>MAASAADDVSVGSTNTKVRLRVQGLRRLTSNTPDDTEADDTSEETILLPSHLPVSALWDKLKELDYDPPDVLYRNGKAWRPGCTKTAFKEFEKITVVEDHLCDPSKSIHVDDRLIAYTNRRFGQPIQFNIDENTSNVYGIKVDSLKDSRGLEITFHRTVRMPDDEKIHQLPGSLGAFPLHSVAAYSDKLPDAIVQEGGVFMPMWQREALWVSLEAPYGRHYALRFSLGRINAVSGLQMDETKEVPGDIESAQDYVVVPGQEWLDGICVASGIVRQFVAMPLGSGYTVEGQKTGKEKHGGLQIEVIPSFEVKLRSWVTDQNECLGVEELLDRLVSVHIDEFKTPRELGLEVGATIRLYPAEAFEHVPSTLLDMADGGGIEENGPQFTSTYTLGWRTSSSLMLRPTRSEDTMFLADSSDGVEDTMLLADSSHDYSLGLDVAGGFLETVQASTTLARAQTLMGVSDLHMASEFLEGELLTPGSRKHEILQAEREPKITTKDLKAMGLAAGGKLVQDIYRDHNPAHIWNTEAARIVHVHILDPASCEAVTHVVPPPPPIDAMGYIEEGGAFFVVEEQPENRVEGGDFDNVESVSAVDKGKGVRTEPSLDPNQPTQCKCGIRLCDCVVRPCDHQFCNVCVREIDPSSITGAFTSVEPQSRDKWFCPTCKTAVSYVAGFSAPMNLPGEDSVKVRVPVNVLEVKDGRVAFKSIQRSRL</sequence>
<evidence type="ECO:0000256" key="1">
    <source>
        <dbReference type="ARBA" id="ARBA00022723"/>
    </source>
</evidence>
<dbReference type="PROSITE" id="PS00518">
    <property type="entry name" value="ZF_RING_1"/>
    <property type="match status" value="1"/>
</dbReference>
<dbReference type="GO" id="GO:0008270">
    <property type="term" value="F:zinc ion binding"/>
    <property type="evidence" value="ECO:0007669"/>
    <property type="project" value="UniProtKB-KW"/>
</dbReference>
<keyword evidence="3" id="KW-0862">Zinc</keyword>
<dbReference type="OrthoDB" id="428577at2759"/>
<dbReference type="STRING" id="569365.A0A0D1ZZ45"/>
<keyword evidence="5" id="KW-1185">Reference proteome</keyword>
<dbReference type="Proteomes" id="UP000054466">
    <property type="component" value="Unassembled WGS sequence"/>
</dbReference>
<protein>
    <recommendedName>
        <fullName evidence="6">RING-type domain-containing protein</fullName>
    </recommendedName>
</protein>
<dbReference type="HOGENOM" id="CLU_027438_1_1_1"/>
<dbReference type="GeneID" id="27339452"/>
<proteinExistence type="predicted"/>
<evidence type="ECO:0000256" key="2">
    <source>
        <dbReference type="ARBA" id="ARBA00022771"/>
    </source>
</evidence>
<gene>
    <name evidence="4" type="ORF">PV07_00258</name>
</gene>
<reference evidence="4 5" key="1">
    <citation type="submission" date="2015-01" db="EMBL/GenBank/DDBJ databases">
        <title>The Genome Sequence of Cladophialophora immunda CBS83496.</title>
        <authorList>
            <consortium name="The Broad Institute Genomics Platform"/>
            <person name="Cuomo C."/>
            <person name="de Hoog S."/>
            <person name="Gorbushina A."/>
            <person name="Stielow B."/>
            <person name="Teixiera M."/>
            <person name="Abouelleil A."/>
            <person name="Chapman S.B."/>
            <person name="Priest M."/>
            <person name="Young S.K."/>
            <person name="Wortman J."/>
            <person name="Nusbaum C."/>
            <person name="Birren B."/>
        </authorList>
    </citation>
    <scope>NUCLEOTIDE SEQUENCE [LARGE SCALE GENOMIC DNA]</scope>
    <source>
        <strain evidence="4 5">CBS 83496</strain>
    </source>
</reference>
<dbReference type="EMBL" id="KN847040">
    <property type="protein sequence ID" value="KIW33406.1"/>
    <property type="molecule type" value="Genomic_DNA"/>
</dbReference>
<dbReference type="RefSeq" id="XP_016253622.1">
    <property type="nucleotide sequence ID" value="XM_016386694.1"/>
</dbReference>
<name>A0A0D1ZZ45_9EURO</name>
<dbReference type="InterPro" id="IPR017907">
    <property type="entry name" value="Znf_RING_CS"/>
</dbReference>
<evidence type="ECO:0008006" key="6">
    <source>
        <dbReference type="Google" id="ProtNLM"/>
    </source>
</evidence>
<evidence type="ECO:0000313" key="4">
    <source>
        <dbReference type="EMBL" id="KIW33406.1"/>
    </source>
</evidence>
<evidence type="ECO:0000256" key="3">
    <source>
        <dbReference type="ARBA" id="ARBA00022833"/>
    </source>
</evidence>
<keyword evidence="1" id="KW-0479">Metal-binding</keyword>
<organism evidence="4 5">
    <name type="scientific">Cladophialophora immunda</name>
    <dbReference type="NCBI Taxonomy" id="569365"/>
    <lineage>
        <taxon>Eukaryota</taxon>
        <taxon>Fungi</taxon>
        <taxon>Dikarya</taxon>
        <taxon>Ascomycota</taxon>
        <taxon>Pezizomycotina</taxon>
        <taxon>Eurotiomycetes</taxon>
        <taxon>Chaetothyriomycetidae</taxon>
        <taxon>Chaetothyriales</taxon>
        <taxon>Herpotrichiellaceae</taxon>
        <taxon>Cladophialophora</taxon>
    </lineage>
</organism>
<accession>A0A0D1ZZ45</accession>